<evidence type="ECO:0000313" key="1">
    <source>
        <dbReference type="EMBL" id="KAJ8313075.1"/>
    </source>
</evidence>
<dbReference type="Proteomes" id="UP001217089">
    <property type="component" value="Unassembled WGS sequence"/>
</dbReference>
<dbReference type="InterPro" id="IPR035810">
    <property type="entry name" value="PEBP_euk"/>
</dbReference>
<dbReference type="InterPro" id="IPR036610">
    <property type="entry name" value="PEBP-like_sf"/>
</dbReference>
<protein>
    <recommendedName>
        <fullName evidence="3">Phosphatidylethanolamine-binding protein</fullName>
    </recommendedName>
</protein>
<evidence type="ECO:0008006" key="3">
    <source>
        <dbReference type="Google" id="ProtNLM"/>
    </source>
</evidence>
<organism evidence="1 2">
    <name type="scientific">Tegillarca granosa</name>
    <name type="common">Malaysian cockle</name>
    <name type="synonym">Anadara granosa</name>
    <dbReference type="NCBI Taxonomy" id="220873"/>
    <lineage>
        <taxon>Eukaryota</taxon>
        <taxon>Metazoa</taxon>
        <taxon>Spiralia</taxon>
        <taxon>Lophotrochozoa</taxon>
        <taxon>Mollusca</taxon>
        <taxon>Bivalvia</taxon>
        <taxon>Autobranchia</taxon>
        <taxon>Pteriomorphia</taxon>
        <taxon>Arcoida</taxon>
        <taxon>Arcoidea</taxon>
        <taxon>Arcidae</taxon>
        <taxon>Tegillarca</taxon>
    </lineage>
</organism>
<dbReference type="PANTHER" id="PTHR11362">
    <property type="entry name" value="PHOSPHATIDYLETHANOLAMINE-BINDING PROTEIN"/>
    <property type="match status" value="1"/>
</dbReference>
<accession>A0ABQ9F9Y3</accession>
<dbReference type="Gene3D" id="3.90.280.10">
    <property type="entry name" value="PEBP-like"/>
    <property type="match status" value="1"/>
</dbReference>
<gene>
    <name evidence="1" type="ORF">KUTeg_010448</name>
</gene>
<dbReference type="CDD" id="cd00866">
    <property type="entry name" value="PEBP_euk"/>
    <property type="match status" value="1"/>
</dbReference>
<keyword evidence="2" id="KW-1185">Reference proteome</keyword>
<dbReference type="Pfam" id="PF01161">
    <property type="entry name" value="PBP"/>
    <property type="match status" value="1"/>
</dbReference>
<reference evidence="1 2" key="1">
    <citation type="submission" date="2022-12" db="EMBL/GenBank/DDBJ databases">
        <title>Chromosome-level genome of Tegillarca granosa.</title>
        <authorList>
            <person name="Kim J."/>
        </authorList>
    </citation>
    <scope>NUCLEOTIDE SEQUENCE [LARGE SCALE GENOMIC DNA]</scope>
    <source>
        <strain evidence="1">Teg-2019</strain>
        <tissue evidence="1">Adductor muscle</tissue>
    </source>
</reference>
<dbReference type="InterPro" id="IPR008914">
    <property type="entry name" value="PEBP"/>
</dbReference>
<proteinExistence type="predicted"/>
<dbReference type="SUPFAM" id="SSF49777">
    <property type="entry name" value="PEBP-like"/>
    <property type="match status" value="1"/>
</dbReference>
<dbReference type="EMBL" id="JARBDR010000440">
    <property type="protein sequence ID" value="KAJ8313075.1"/>
    <property type="molecule type" value="Genomic_DNA"/>
</dbReference>
<dbReference type="PANTHER" id="PTHR11362:SF82">
    <property type="entry name" value="PHOSPHATIDYLETHANOLAMINE-BINDING PROTEIN 4"/>
    <property type="match status" value="1"/>
</dbReference>
<sequence length="348" mass="39129">MKSFKRVTCVESQTTACLSENRSSNLTACLSAIINAAQSKDEFWFGTQYATTCPDGTGSIKCNNYDPNVVDSLVSRTFGTYSINPALIDRYIDVKYTTRTGQYSGCGNRWTHATSKTFHLDPISRDYYHPFDTILQPEITWQYSESDYYFLLFTDVGNRRAHGTFINIRNNDIANAEIIKPYDVPSSSAGTLDYPLLHWQIVNIPNGTVSEGTELKTYRGPQPPDNKPHQYYFLLYEQKYLINTTNIERFAGAGQNCSSSLQGRCRYDVGAFVNETGLTLVGASWYFTTTDDYVRYIYTEIVGRDKDSFCTGVPGYAKPCPVSGSNALAQGSQFVRVVFVLMTIMMTI</sequence>
<comment type="caution">
    <text evidence="1">The sequence shown here is derived from an EMBL/GenBank/DDBJ whole genome shotgun (WGS) entry which is preliminary data.</text>
</comment>
<name>A0ABQ9F9Y3_TEGGR</name>
<evidence type="ECO:0000313" key="2">
    <source>
        <dbReference type="Proteomes" id="UP001217089"/>
    </source>
</evidence>